<dbReference type="Proteomes" id="UP000269154">
    <property type="component" value="Unassembled WGS sequence"/>
</dbReference>
<dbReference type="EMBL" id="RCBY01000065">
    <property type="protein sequence ID" value="RQH43184.1"/>
    <property type="molecule type" value="Genomic_DNA"/>
</dbReference>
<keyword evidence="3" id="KW-1185">Reference proteome</keyword>
<evidence type="ECO:0000313" key="3">
    <source>
        <dbReference type="Proteomes" id="UP000269154"/>
    </source>
</evidence>
<keyword evidence="1" id="KW-0732">Signal</keyword>
<reference evidence="2 3" key="1">
    <citation type="journal article" date="2018" name="ACS Chem. Biol.">
        <title>Ketoreductase domain dysfunction expands chemodiversity: malyngamide biosynthesis in the cyanobacterium Okeania hirsuta.</title>
        <authorList>
            <person name="Moss N.A."/>
            <person name="Leao T."/>
            <person name="Rankin M."/>
            <person name="McCullough T.M."/>
            <person name="Qu P."/>
            <person name="Korobeynikov A."/>
            <person name="Smith J.L."/>
            <person name="Gerwick L."/>
            <person name="Gerwick W.H."/>
        </authorList>
    </citation>
    <scope>NUCLEOTIDE SEQUENCE [LARGE SCALE GENOMIC DNA]</scope>
    <source>
        <strain evidence="2 3">PAB10Feb10-1</strain>
    </source>
</reference>
<sequence length="228" mass="24813">MIFKNLKAIGIGCCATLAILFVGNEQAKAATITYDSEIYDNSNPNTCTSPLSAGKCFMENGFNVAAFSAQEIGSPSAYFSDTSHFHARQNYEAQHFTNEFGLLGSFITLKNGGIFSLKSLDYQLRKNENAITGYTTDDTKILISTTFDPTMQVAGQFTEYSIGNDISLPFETLSIDGFENITQIYIASSGDVNFDNIMLTPVPEPTSILGLLAFAAFGATSMFKHQDN</sequence>
<comment type="caution">
    <text evidence="2">The sequence shown here is derived from an EMBL/GenBank/DDBJ whole genome shotgun (WGS) entry which is preliminary data.</text>
</comment>
<feature type="chain" id="PRO_5018257299" evidence="1">
    <location>
        <begin position="30"/>
        <end position="228"/>
    </location>
</feature>
<dbReference type="RefSeq" id="WP_124146550.1">
    <property type="nucleotide sequence ID" value="NZ_CAWOKI010000171.1"/>
</dbReference>
<gene>
    <name evidence="2" type="ORF">D5R40_13470</name>
</gene>
<name>A0A3N6PAP5_9CYAN</name>
<proteinExistence type="predicted"/>
<evidence type="ECO:0000256" key="1">
    <source>
        <dbReference type="SAM" id="SignalP"/>
    </source>
</evidence>
<accession>A0A3N6PAP5</accession>
<protein>
    <submittedName>
        <fullName evidence="2">PEP-CTERM sorting domain-containing protein</fullName>
    </submittedName>
</protein>
<organism evidence="2 3">
    <name type="scientific">Okeania hirsuta</name>
    <dbReference type="NCBI Taxonomy" id="1458930"/>
    <lineage>
        <taxon>Bacteria</taxon>
        <taxon>Bacillati</taxon>
        <taxon>Cyanobacteriota</taxon>
        <taxon>Cyanophyceae</taxon>
        <taxon>Oscillatoriophycideae</taxon>
        <taxon>Oscillatoriales</taxon>
        <taxon>Microcoleaceae</taxon>
        <taxon>Okeania</taxon>
    </lineage>
</organism>
<dbReference type="AlphaFoldDB" id="A0A3N6PAP5"/>
<dbReference type="OrthoDB" id="460769at2"/>
<evidence type="ECO:0000313" key="2">
    <source>
        <dbReference type="EMBL" id="RQH43184.1"/>
    </source>
</evidence>
<feature type="signal peptide" evidence="1">
    <location>
        <begin position="1"/>
        <end position="29"/>
    </location>
</feature>